<protein>
    <submittedName>
        <fullName evidence="1">Uncharacterized protein</fullName>
    </submittedName>
</protein>
<evidence type="ECO:0000313" key="1">
    <source>
        <dbReference type="EMBL" id="QLJ52824.1"/>
    </source>
</evidence>
<name>A0A7D6BUY5_FERL1</name>
<dbReference type="KEGG" id="flt:Sv326_0649"/>
<accession>A0A7D6BUY5</accession>
<sequence>MVLCWEEYLNDFHLNESMSYTVTEALKEMLNALMTNELSELRKISDRCISSFALGEEKELLDIAITSYILVKVLEKPRYWYKKVKREFIEKVEENLHNAIASLEENRPDDMRIYLNSITEELKAFDTEDRRYVQSLFNKARLRIASYLYAQGFSLGNAIALTGTTKSAVMSYSGKTLMHDRAGKTKSIEERLKHVRDMFR</sequence>
<gene>
    <name evidence="1" type="ORF">Sv326_0649</name>
</gene>
<organism evidence="1 2">
    <name type="scientific">Fermentimicrarchaeum limneticum</name>
    <dbReference type="NCBI Taxonomy" id="2795018"/>
    <lineage>
        <taxon>Archaea</taxon>
        <taxon>Candidatus Micrarchaeota</taxon>
        <taxon>Candidatus Fermentimicrarchaeales</taxon>
        <taxon>Candidatus Fermentimicrarchaeaceae</taxon>
        <taxon>Candidatus Fermentimicrarchaeum</taxon>
    </lineage>
</organism>
<dbReference type="AlphaFoldDB" id="A0A7D6BUY5"/>
<reference evidence="2" key="1">
    <citation type="submission" date="2020-07" db="EMBL/GenBank/DDBJ databases">
        <title>Metabolic diversity and evolutionary history of the archaeal phylum ###Micrarchaeota### uncovered from a freshwater lake metagenome.</title>
        <authorList>
            <person name="Kadnikov V.V."/>
            <person name="Savvichev A.S."/>
            <person name="Mardanov A.V."/>
            <person name="Beletsky A.V."/>
            <person name="Chupakov A.V."/>
            <person name="Kokryatskaya N.M."/>
            <person name="Pimenov N.V."/>
            <person name="Ravin N.V."/>
        </authorList>
    </citation>
    <scope>NUCLEOTIDE SEQUENCE [LARGE SCALE GENOMIC DNA]</scope>
</reference>
<proteinExistence type="predicted"/>
<dbReference type="EMBL" id="CP058998">
    <property type="protein sequence ID" value="QLJ52824.1"/>
    <property type="molecule type" value="Genomic_DNA"/>
</dbReference>
<dbReference type="Proteomes" id="UP000510821">
    <property type="component" value="Chromosome"/>
</dbReference>
<evidence type="ECO:0000313" key="2">
    <source>
        <dbReference type="Proteomes" id="UP000510821"/>
    </source>
</evidence>